<dbReference type="Proteomes" id="UP000195570">
    <property type="component" value="Unassembled WGS sequence"/>
</dbReference>
<feature type="region of interest" description="Disordered" evidence="1">
    <location>
        <begin position="580"/>
        <end position="599"/>
    </location>
</feature>
<comment type="caution">
    <text evidence="2">The sequence shown here is derived from an EMBL/GenBank/DDBJ whole genome shotgun (WGS) entry which is preliminary data.</text>
</comment>
<dbReference type="EMBL" id="CZPT02001763">
    <property type="protein sequence ID" value="SCU71964.1"/>
    <property type="molecule type" value="Genomic_DNA"/>
</dbReference>
<name>A0A1G4II74_TRYEQ</name>
<gene>
    <name evidence="2" type="ORF">TEOVI_000354600</name>
</gene>
<keyword evidence="3" id="KW-1185">Reference proteome</keyword>
<proteinExistence type="predicted"/>
<feature type="compositionally biased region" description="Polar residues" evidence="1">
    <location>
        <begin position="581"/>
        <end position="593"/>
    </location>
</feature>
<evidence type="ECO:0000313" key="3">
    <source>
        <dbReference type="Proteomes" id="UP000195570"/>
    </source>
</evidence>
<evidence type="ECO:0000256" key="1">
    <source>
        <dbReference type="SAM" id="MobiDB-lite"/>
    </source>
</evidence>
<accession>A0A1G4II74</accession>
<dbReference type="VEuPathDB" id="TriTrypDB:TEOVI_000354600"/>
<dbReference type="RefSeq" id="XP_067082536.1">
    <property type="nucleotide sequence ID" value="XM_067226435.1"/>
</dbReference>
<reference evidence="2" key="1">
    <citation type="submission" date="2016-09" db="EMBL/GenBank/DDBJ databases">
        <authorList>
            <person name="Hebert L."/>
            <person name="Moumen B."/>
        </authorList>
    </citation>
    <scope>NUCLEOTIDE SEQUENCE [LARGE SCALE GENOMIC DNA]</scope>
    <source>
        <strain evidence="2">OVI</strain>
    </source>
</reference>
<organism evidence="2 3">
    <name type="scientific">Trypanosoma equiperdum</name>
    <dbReference type="NCBI Taxonomy" id="5694"/>
    <lineage>
        <taxon>Eukaryota</taxon>
        <taxon>Discoba</taxon>
        <taxon>Euglenozoa</taxon>
        <taxon>Kinetoplastea</taxon>
        <taxon>Metakinetoplastina</taxon>
        <taxon>Trypanosomatida</taxon>
        <taxon>Trypanosomatidae</taxon>
        <taxon>Trypanosoma</taxon>
    </lineage>
</organism>
<dbReference type="AlphaFoldDB" id="A0A1G4II74"/>
<protein>
    <submittedName>
        <fullName evidence="2">Uncharacterized protein</fullName>
    </submittedName>
</protein>
<sequence>MGGRNTGDVSLSQLSEVSAKAEALRENLRKALIDHAPRFEVCVFESLMCLLDNFLQPPASDNFSHSVREDTNYLIERYYLQEVFAALLLLVGEDDLDGVEVAVGSAPHRVASEVPQSAFYVDIHTRRYCRELLLYLCFSRVHKKRRVVRALYPLLLNGSTKQSGEVSQNHISEGLFASSRFKSRKKLVSGILNGIVLSFPDGIRSVIDVLLLDDRVDDSMSVHAAKHIASLFTIKLDHAWLCGDHWKSEKEEQQENEQIVTVRYCKNISLEEQIRALSSQLVAIAVCHAAAPLLAKEKVALPAFLQGKQKLERNLLVKPETLEERLHICLATILNTVSQLPLRSEDETYFKRCYKRFYLYNKYFFTPAFRALTLRTSVNAPNIPAANTSAVVTCEGTSGSGGTSVNAPNIPAANTSAAVTCEGTSGSGGISSNGADEVVKALSRFCALAKGSTLGPSSLALLLALPPVAPGLLELVFVQDSLPPPHRFALQQLLSALWKIEGKYEEMAHIFVRGALSPVRGSVTIDRVSGFVGVDLRTASPTVRRIRGLQELVMSESTPSGLCRGVLLAAAEECQQRAAKGNTSLDDSSNSRCGGTGGSDVGLRPQRRVVNFLYSNTIHDQGEEEVGKEICDRTEEITLVRMVECICLGTSADAVFGAEITLGCVCDVLAVVATISFVCWRWTVLLIPKVFCKDVVTAVFAQHATIADRRKAAEDLLLRGERLFSVLTALHAAVDSSSDDVSAAAEGSLAAAMEASRQYSSNVGSEGRSVDDDHDATGNTVSYSSEDEVRSTYRRLAVEAEKCLETRSTGSLVVHLLALSRMAEDEASKRRNAPSHYSDKLVGAVQPALHVLSRVLAEVDDACAAVAAIKTMVWWALARADSPDSSFIGNLLIYQLSRDVRGRSSKFPLQASVAATPVQLDRMKVRLLDVLLGLCDYDTEGRTLRNIDDYSRQMYGYSLYDLLRELCGPRHSVAVQVAALHLVGHFVIAVAPRVSVELACVLCKDVFRHTPHAMAKAAAAAMLVCISSSLEVFGEGSVEPLLRMADAMRNYRDAAVENTVHEDVIRRHGERIKGLLEEKQFMLPVQEIRES</sequence>
<dbReference type="GeneID" id="92377486"/>
<evidence type="ECO:0000313" key="2">
    <source>
        <dbReference type="EMBL" id="SCU71964.1"/>
    </source>
</evidence>
<feature type="region of interest" description="Disordered" evidence="1">
    <location>
        <begin position="761"/>
        <end position="785"/>
    </location>
</feature>